<sequence>MNAHEQADTHRTLEIEDRAVSSNEVLSDAEQSMIRKLLIETEYYIKSLDDNILQLPTAIADLQTPRAEALCRIKRLQTGIAPHRKVPHEILLNIFIGVLDGPTIYLPPRREQSIWNLMQVCSRWRQIIMAEPMIWGRISMINIKYSESLNALTHNIFSNCGRGCLITYQTSSIVSEEVWKGLFSLISTHPTRFRHIEFMFREFSPPSVDNTPPIVLNHLESIGLVFRSNLIYDRDTPAMNFLKSEGLQDVSIYTLYPCQDSAWLGRIILPWIQLKKLAIQSITVSVLLSILQNTAILEDCTVMVQFDPTLVFGALLEGPNIRLEHLRTLILTAPPHREITKNLIDALTVPKLEYLAFEGNCWDVWPQDSVLRLIARSGCLFKVPNSGTDSLEGLWVEL</sequence>
<evidence type="ECO:0000313" key="3">
    <source>
        <dbReference type="Proteomes" id="UP000807353"/>
    </source>
</evidence>
<feature type="domain" description="F-box" evidence="1">
    <location>
        <begin position="86"/>
        <end position="139"/>
    </location>
</feature>
<protein>
    <recommendedName>
        <fullName evidence="1">F-box domain-containing protein</fullName>
    </recommendedName>
</protein>
<name>A0A9P6CHL0_9AGAR</name>
<dbReference type="CDD" id="cd09917">
    <property type="entry name" value="F-box_SF"/>
    <property type="match status" value="1"/>
</dbReference>
<dbReference type="Proteomes" id="UP000807353">
    <property type="component" value="Unassembled WGS sequence"/>
</dbReference>
<evidence type="ECO:0000313" key="2">
    <source>
        <dbReference type="EMBL" id="KAF9461049.1"/>
    </source>
</evidence>
<evidence type="ECO:0000259" key="1">
    <source>
        <dbReference type="Pfam" id="PF12937"/>
    </source>
</evidence>
<dbReference type="OrthoDB" id="2269034at2759"/>
<dbReference type="InterPro" id="IPR001810">
    <property type="entry name" value="F-box_dom"/>
</dbReference>
<organism evidence="2 3">
    <name type="scientific">Collybia nuda</name>
    <dbReference type="NCBI Taxonomy" id="64659"/>
    <lineage>
        <taxon>Eukaryota</taxon>
        <taxon>Fungi</taxon>
        <taxon>Dikarya</taxon>
        <taxon>Basidiomycota</taxon>
        <taxon>Agaricomycotina</taxon>
        <taxon>Agaricomycetes</taxon>
        <taxon>Agaricomycetidae</taxon>
        <taxon>Agaricales</taxon>
        <taxon>Tricholomatineae</taxon>
        <taxon>Clitocybaceae</taxon>
        <taxon>Collybia</taxon>
    </lineage>
</organism>
<reference evidence="2" key="1">
    <citation type="submission" date="2020-11" db="EMBL/GenBank/DDBJ databases">
        <authorList>
            <consortium name="DOE Joint Genome Institute"/>
            <person name="Ahrendt S."/>
            <person name="Riley R."/>
            <person name="Andreopoulos W."/>
            <person name="Labutti K."/>
            <person name="Pangilinan J."/>
            <person name="Ruiz-Duenas F.J."/>
            <person name="Barrasa J.M."/>
            <person name="Sanchez-Garcia M."/>
            <person name="Camarero S."/>
            <person name="Miyauchi S."/>
            <person name="Serrano A."/>
            <person name="Linde D."/>
            <person name="Babiker R."/>
            <person name="Drula E."/>
            <person name="Ayuso-Fernandez I."/>
            <person name="Pacheco R."/>
            <person name="Padilla G."/>
            <person name="Ferreira P."/>
            <person name="Barriuso J."/>
            <person name="Kellner H."/>
            <person name="Castanera R."/>
            <person name="Alfaro M."/>
            <person name="Ramirez L."/>
            <person name="Pisabarro A.G."/>
            <person name="Kuo A."/>
            <person name="Tritt A."/>
            <person name="Lipzen A."/>
            <person name="He G."/>
            <person name="Yan M."/>
            <person name="Ng V."/>
            <person name="Cullen D."/>
            <person name="Martin F."/>
            <person name="Rosso M.-N."/>
            <person name="Henrissat B."/>
            <person name="Hibbett D."/>
            <person name="Martinez A.T."/>
            <person name="Grigoriev I.V."/>
        </authorList>
    </citation>
    <scope>NUCLEOTIDE SEQUENCE</scope>
    <source>
        <strain evidence="2">CBS 247.69</strain>
    </source>
</reference>
<accession>A0A9P6CHL0</accession>
<comment type="caution">
    <text evidence="2">The sequence shown here is derived from an EMBL/GenBank/DDBJ whole genome shotgun (WGS) entry which is preliminary data.</text>
</comment>
<gene>
    <name evidence="2" type="ORF">BDZ94DRAFT_1299519</name>
</gene>
<keyword evidence="3" id="KW-1185">Reference proteome</keyword>
<dbReference type="SUPFAM" id="SSF81383">
    <property type="entry name" value="F-box domain"/>
    <property type="match status" value="1"/>
</dbReference>
<dbReference type="Gene3D" id="1.20.1280.50">
    <property type="match status" value="1"/>
</dbReference>
<dbReference type="InterPro" id="IPR036047">
    <property type="entry name" value="F-box-like_dom_sf"/>
</dbReference>
<proteinExistence type="predicted"/>
<dbReference type="Pfam" id="PF12937">
    <property type="entry name" value="F-box-like"/>
    <property type="match status" value="1"/>
</dbReference>
<dbReference type="EMBL" id="MU150290">
    <property type="protein sequence ID" value="KAF9461049.1"/>
    <property type="molecule type" value="Genomic_DNA"/>
</dbReference>
<dbReference type="AlphaFoldDB" id="A0A9P6CHL0"/>